<dbReference type="KEGG" id="pmrn:116943505"/>
<dbReference type="Pfam" id="PF15379">
    <property type="entry name" value="DUF4606"/>
    <property type="match status" value="1"/>
</dbReference>
<feature type="region of interest" description="Disordered" evidence="1">
    <location>
        <begin position="184"/>
        <end position="237"/>
    </location>
</feature>
<feature type="region of interest" description="Disordered" evidence="1">
    <location>
        <begin position="1"/>
        <end position="42"/>
    </location>
</feature>
<dbReference type="InterPro" id="IPR027932">
    <property type="entry name" value="DUF4606"/>
</dbReference>
<feature type="compositionally biased region" description="Basic and acidic residues" evidence="1">
    <location>
        <begin position="55"/>
        <end position="70"/>
    </location>
</feature>
<sequence>MGECIFRSSDPGQEETGIHPPTRWVREGGEQRPWEHRTNTGSDAALSAFCRRSVERVRRESQGPRGKETPRGVTWTPRGDPDETPVPEALLQRLRLAAIVDDVRQASTLRLHVPARCSACRDATAALAREAFVRRKRSQLQEGRLQREIDGHLYTKDSLSLIGDIHEGLPLPSAPPEVIWGQLKSRESSRRDLKVTLIERPPERGETHRDRPPRRTPESPADKQQPPVVTRSQLRRP</sequence>
<feature type="region of interest" description="Disordered" evidence="1">
    <location>
        <begin position="55"/>
        <end position="85"/>
    </location>
</feature>
<feature type="compositionally biased region" description="Basic and acidic residues" evidence="1">
    <location>
        <begin position="184"/>
        <end position="194"/>
    </location>
</feature>
<keyword evidence="2" id="KW-1185">Reference proteome</keyword>
<accession>A0AAJ7WW26</accession>
<dbReference type="PANTHER" id="PTHR35256:SF1">
    <property type="entry name" value="EXPRESSED SEQUENCE AI429214"/>
    <property type="match status" value="1"/>
</dbReference>
<gene>
    <name evidence="3" type="primary">C18H8orf48</name>
</gene>
<evidence type="ECO:0000256" key="1">
    <source>
        <dbReference type="SAM" id="MobiDB-lite"/>
    </source>
</evidence>
<feature type="compositionally biased region" description="Basic and acidic residues" evidence="1">
    <location>
        <begin position="24"/>
        <end position="38"/>
    </location>
</feature>
<dbReference type="RefSeq" id="XP_032812256.1">
    <property type="nucleotide sequence ID" value="XM_032956365.1"/>
</dbReference>
<dbReference type="AlphaFoldDB" id="A0AAJ7WW26"/>
<dbReference type="PANTHER" id="PTHR35256">
    <property type="entry name" value="CHROMOSOME 8 OPEN READING FRAME 48"/>
    <property type="match status" value="1"/>
</dbReference>
<reference evidence="3" key="1">
    <citation type="submission" date="2025-08" db="UniProtKB">
        <authorList>
            <consortium name="RefSeq"/>
        </authorList>
    </citation>
    <scope>IDENTIFICATION</scope>
    <source>
        <tissue evidence="3">Sperm</tissue>
    </source>
</reference>
<protein>
    <submittedName>
        <fullName evidence="3">Uncharacterized protein C8orf48 homolog isoform X1</fullName>
    </submittedName>
</protein>
<evidence type="ECO:0000313" key="3">
    <source>
        <dbReference type="RefSeq" id="XP_032812256.1"/>
    </source>
</evidence>
<evidence type="ECO:0000313" key="2">
    <source>
        <dbReference type="Proteomes" id="UP001318040"/>
    </source>
</evidence>
<name>A0AAJ7WW26_PETMA</name>
<feature type="compositionally biased region" description="Basic and acidic residues" evidence="1">
    <location>
        <begin position="200"/>
        <end position="221"/>
    </location>
</feature>
<organism evidence="2 3">
    <name type="scientific">Petromyzon marinus</name>
    <name type="common">Sea lamprey</name>
    <dbReference type="NCBI Taxonomy" id="7757"/>
    <lineage>
        <taxon>Eukaryota</taxon>
        <taxon>Metazoa</taxon>
        <taxon>Chordata</taxon>
        <taxon>Craniata</taxon>
        <taxon>Vertebrata</taxon>
        <taxon>Cyclostomata</taxon>
        <taxon>Hyperoartia</taxon>
        <taxon>Petromyzontiformes</taxon>
        <taxon>Petromyzontidae</taxon>
        <taxon>Petromyzon</taxon>
    </lineage>
</organism>
<proteinExistence type="predicted"/>
<dbReference type="Proteomes" id="UP001318040">
    <property type="component" value="Chromosome 18"/>
</dbReference>